<dbReference type="PANTHER" id="PTHR45566:SF1">
    <property type="entry name" value="HTH-TYPE TRANSCRIPTIONAL REGULATOR YHJB-RELATED"/>
    <property type="match status" value="1"/>
</dbReference>
<evidence type="ECO:0000256" key="2">
    <source>
        <dbReference type="PROSITE-ProRule" id="PRU00169"/>
    </source>
</evidence>
<dbReference type="Gene3D" id="1.10.10.10">
    <property type="entry name" value="Winged helix-like DNA-binding domain superfamily/Winged helix DNA-binding domain"/>
    <property type="match status" value="1"/>
</dbReference>
<protein>
    <submittedName>
        <fullName evidence="5">DNA-binding response regulator</fullName>
    </submittedName>
</protein>
<gene>
    <name evidence="5" type="ORF">DWV92_03550</name>
</gene>
<dbReference type="GO" id="GO:0000160">
    <property type="term" value="P:phosphorelay signal transduction system"/>
    <property type="evidence" value="ECO:0007669"/>
    <property type="project" value="InterPro"/>
</dbReference>
<dbReference type="CDD" id="cd00156">
    <property type="entry name" value="REC"/>
    <property type="match status" value="1"/>
</dbReference>
<dbReference type="PROSITE" id="PS50110">
    <property type="entry name" value="RESPONSE_REGULATORY"/>
    <property type="match status" value="1"/>
</dbReference>
<dbReference type="SMART" id="SM00448">
    <property type="entry name" value="REC"/>
    <property type="match status" value="1"/>
</dbReference>
<dbReference type="InterPro" id="IPR051015">
    <property type="entry name" value="EvgA-like"/>
</dbReference>
<name>A0A395XHD5_9BIFI</name>
<evidence type="ECO:0000256" key="1">
    <source>
        <dbReference type="ARBA" id="ARBA00023125"/>
    </source>
</evidence>
<dbReference type="InterPro" id="IPR036388">
    <property type="entry name" value="WH-like_DNA-bd_sf"/>
</dbReference>
<dbReference type="GO" id="GO:0003677">
    <property type="term" value="F:DNA binding"/>
    <property type="evidence" value="ECO:0007669"/>
    <property type="project" value="UniProtKB-KW"/>
</dbReference>
<dbReference type="InterPro" id="IPR000792">
    <property type="entry name" value="Tscrpt_reg_LuxR_C"/>
</dbReference>
<feature type="modified residue" description="4-aspartylphosphate" evidence="2">
    <location>
        <position position="68"/>
    </location>
</feature>
<dbReference type="PROSITE" id="PS50043">
    <property type="entry name" value="HTH_LUXR_2"/>
    <property type="match status" value="1"/>
</dbReference>
<dbReference type="Proteomes" id="UP000265970">
    <property type="component" value="Unassembled WGS sequence"/>
</dbReference>
<comment type="caution">
    <text evidence="5">The sequence shown here is derived from an EMBL/GenBank/DDBJ whole genome shotgun (WGS) entry which is preliminary data.</text>
</comment>
<dbReference type="SMART" id="SM00421">
    <property type="entry name" value="HTH_LUXR"/>
    <property type="match status" value="1"/>
</dbReference>
<dbReference type="Gene3D" id="3.40.50.2300">
    <property type="match status" value="1"/>
</dbReference>
<dbReference type="GO" id="GO:0006355">
    <property type="term" value="P:regulation of DNA-templated transcription"/>
    <property type="evidence" value="ECO:0007669"/>
    <property type="project" value="InterPro"/>
</dbReference>
<evidence type="ECO:0000313" key="5">
    <source>
        <dbReference type="EMBL" id="RGW10151.1"/>
    </source>
</evidence>
<dbReference type="Pfam" id="PF00072">
    <property type="entry name" value="Response_reg"/>
    <property type="match status" value="1"/>
</dbReference>
<dbReference type="InterPro" id="IPR016032">
    <property type="entry name" value="Sig_transdc_resp-reg_C-effctor"/>
</dbReference>
<evidence type="ECO:0000259" key="4">
    <source>
        <dbReference type="PROSITE" id="PS50110"/>
    </source>
</evidence>
<dbReference type="InterPro" id="IPR011006">
    <property type="entry name" value="CheY-like_superfamily"/>
</dbReference>
<dbReference type="AlphaFoldDB" id="A0A395XHD5"/>
<evidence type="ECO:0000259" key="3">
    <source>
        <dbReference type="PROSITE" id="PS50043"/>
    </source>
</evidence>
<reference evidence="5 6" key="1">
    <citation type="submission" date="2018-08" db="EMBL/GenBank/DDBJ databases">
        <title>A genome reference for cultivated species of the human gut microbiota.</title>
        <authorList>
            <person name="Zou Y."/>
            <person name="Xue W."/>
            <person name="Luo G."/>
        </authorList>
    </citation>
    <scope>NUCLEOTIDE SEQUENCE [LARGE SCALE GENOMIC DNA]</scope>
    <source>
        <strain evidence="5 6">AF13-3LB</strain>
    </source>
</reference>
<feature type="domain" description="HTH luxR-type" evidence="3">
    <location>
        <begin position="138"/>
        <end position="203"/>
    </location>
</feature>
<proteinExistence type="predicted"/>
<dbReference type="SUPFAM" id="SSF46894">
    <property type="entry name" value="C-terminal effector domain of the bipartite response regulators"/>
    <property type="match status" value="1"/>
</dbReference>
<dbReference type="SUPFAM" id="SSF52172">
    <property type="entry name" value="CheY-like"/>
    <property type="match status" value="1"/>
</dbReference>
<feature type="domain" description="Response regulatory" evidence="4">
    <location>
        <begin position="16"/>
        <end position="127"/>
    </location>
</feature>
<evidence type="ECO:0000313" key="6">
    <source>
        <dbReference type="Proteomes" id="UP000265970"/>
    </source>
</evidence>
<dbReference type="InterPro" id="IPR001789">
    <property type="entry name" value="Sig_transdc_resp-reg_receiver"/>
</dbReference>
<keyword evidence="1 5" id="KW-0238">DNA-binding</keyword>
<sequence length="205" mass="23273">MNDDVSTARNRHERYTLGIVDNDPLVANFLAHGFLSTPLDTLWALTDAEQAWIRCETDRSRPRILLTDIEMPSMNGRELFHRLHSHYPEIVVIGISAFPDSIKEAGLVVLPKESRIEEIVHLAGMLLHDDSLTCWFPQCPHVNPLSANELQVLDYYAQGKTTLAICHLMNVAESSVKTFVKRACKKLNVHSRTEAIVMCVRNNWI</sequence>
<keyword evidence="2" id="KW-0597">Phosphoprotein</keyword>
<dbReference type="PANTHER" id="PTHR45566">
    <property type="entry name" value="HTH-TYPE TRANSCRIPTIONAL REGULATOR YHJB-RELATED"/>
    <property type="match status" value="1"/>
</dbReference>
<dbReference type="EMBL" id="QRZV01000002">
    <property type="protein sequence ID" value="RGW10151.1"/>
    <property type="molecule type" value="Genomic_DNA"/>
</dbReference>
<accession>A0A395XHD5</accession>
<dbReference type="Pfam" id="PF00196">
    <property type="entry name" value="GerE"/>
    <property type="match status" value="1"/>
</dbReference>
<dbReference type="CDD" id="cd06170">
    <property type="entry name" value="LuxR_C_like"/>
    <property type="match status" value="1"/>
</dbReference>
<organism evidence="5 6">
    <name type="scientific">Bifidobacterium pseudolongum</name>
    <dbReference type="NCBI Taxonomy" id="1694"/>
    <lineage>
        <taxon>Bacteria</taxon>
        <taxon>Bacillati</taxon>
        <taxon>Actinomycetota</taxon>
        <taxon>Actinomycetes</taxon>
        <taxon>Bifidobacteriales</taxon>
        <taxon>Bifidobacteriaceae</taxon>
        <taxon>Bifidobacterium</taxon>
    </lineage>
</organism>